<sequence length="268" mass="31173">MNCLNNNNRRLLGVVLKQQNNFINLNRKYFGNISNIASTTRLNNENKINYQTRTAFNTPRRMKQNYFLQSTGAIFNEEVQPSLTSIITTPNKWYPYGKFIYQNITSHFVIKSKLKALDRTRYTKRAFLKEAEDMFIKVNESIADGNKHQLNELSSIQFGEVVEKKSGYLNRNKDLKFKWSCNITGKNLLWTRAGQIKTSAKSSTFFAQNCVEFIGTQSIQVFDKKNNLISENKDQPFKLEYIFERNLASTPSMWRVCSSTDYNIGEKI</sequence>
<dbReference type="Proteomes" id="UP000001064">
    <property type="component" value="Unassembled WGS sequence"/>
</dbReference>
<keyword evidence="2" id="KW-0809">Transit peptide</keyword>
<dbReference type="FunCoup" id="F1A2C8">
    <property type="interactions" value="12"/>
</dbReference>
<dbReference type="eggNOG" id="ENOG502RH66">
    <property type="taxonomic scope" value="Eukaryota"/>
</dbReference>
<accession>F1A2C8</accession>
<dbReference type="SUPFAM" id="SSF54427">
    <property type="entry name" value="NTF2-like"/>
    <property type="match status" value="1"/>
</dbReference>
<protein>
    <recommendedName>
        <fullName evidence="6">Tim44-like domain-containing protein</fullName>
    </recommendedName>
</protein>
<dbReference type="OrthoDB" id="19619at2759"/>
<dbReference type="Gene3D" id="3.10.450.240">
    <property type="match status" value="1"/>
</dbReference>
<evidence type="ECO:0008006" key="6">
    <source>
        <dbReference type="Google" id="ProtNLM"/>
    </source>
</evidence>
<evidence type="ECO:0000256" key="2">
    <source>
        <dbReference type="ARBA" id="ARBA00022946"/>
    </source>
</evidence>
<dbReference type="OMA" id="WRICAQI"/>
<proteinExistence type="predicted"/>
<reference evidence="5" key="1">
    <citation type="journal article" date="2011" name="Genome Biol.">
        <title>Comparative genomics of the social amoebae Dictyostelium discoideum and Dictyostelium purpureum.</title>
        <authorList>
            <consortium name="US DOE Joint Genome Institute (JGI-PGF)"/>
            <person name="Sucgang R."/>
            <person name="Kuo A."/>
            <person name="Tian X."/>
            <person name="Salerno W."/>
            <person name="Parikh A."/>
            <person name="Feasley C.L."/>
            <person name="Dalin E."/>
            <person name="Tu H."/>
            <person name="Huang E."/>
            <person name="Barry K."/>
            <person name="Lindquist E."/>
            <person name="Shapiro H."/>
            <person name="Bruce D."/>
            <person name="Schmutz J."/>
            <person name="Salamov A."/>
            <person name="Fey P."/>
            <person name="Gaudet P."/>
            <person name="Anjard C."/>
            <person name="Babu M.M."/>
            <person name="Basu S."/>
            <person name="Bushmanova Y."/>
            <person name="van der Wel H."/>
            <person name="Katoh-Kurasawa M."/>
            <person name="Dinh C."/>
            <person name="Coutinho P.M."/>
            <person name="Saito T."/>
            <person name="Elias M."/>
            <person name="Schaap P."/>
            <person name="Kay R.R."/>
            <person name="Henrissat B."/>
            <person name="Eichinger L."/>
            <person name="Rivero F."/>
            <person name="Putnam N.H."/>
            <person name="West C.M."/>
            <person name="Loomis W.F."/>
            <person name="Chisholm R.L."/>
            <person name="Shaulsky G."/>
            <person name="Strassmann J.E."/>
            <person name="Queller D.C."/>
            <person name="Kuspa A."/>
            <person name="Grigoriev I.V."/>
        </authorList>
    </citation>
    <scope>NUCLEOTIDE SEQUENCE [LARGE SCALE GENOMIC DNA]</scope>
    <source>
        <strain evidence="5">QSDP1</strain>
    </source>
</reference>
<dbReference type="InterPro" id="IPR032710">
    <property type="entry name" value="NTF2-like_dom_sf"/>
</dbReference>
<dbReference type="EMBL" id="GL871406">
    <property type="protein sequence ID" value="EGC29654.1"/>
    <property type="molecule type" value="Genomic_DNA"/>
</dbReference>
<dbReference type="STRING" id="5786.F1A2C8"/>
<dbReference type="PANTHER" id="PTHR28554">
    <property type="entry name" value="39S RIBOSOMAL PROTEIN L45, MITOCHONDRIAL"/>
    <property type="match status" value="1"/>
</dbReference>
<dbReference type="RefSeq" id="XP_003293823.1">
    <property type="nucleotide sequence ID" value="XM_003293775.1"/>
</dbReference>
<evidence type="ECO:0000313" key="5">
    <source>
        <dbReference type="Proteomes" id="UP000001064"/>
    </source>
</evidence>
<evidence type="ECO:0000256" key="1">
    <source>
        <dbReference type="ARBA" id="ARBA00004173"/>
    </source>
</evidence>
<dbReference type="AlphaFoldDB" id="F1A2C8"/>
<dbReference type="PANTHER" id="PTHR28554:SF1">
    <property type="entry name" value="LARGE RIBOSOMAL SUBUNIT PROTEIN ML45"/>
    <property type="match status" value="1"/>
</dbReference>
<evidence type="ECO:0000256" key="3">
    <source>
        <dbReference type="ARBA" id="ARBA00023128"/>
    </source>
</evidence>
<name>F1A2C8_DICPU</name>
<comment type="subcellular location">
    <subcellularLocation>
        <location evidence="1">Mitochondrion</location>
    </subcellularLocation>
</comment>
<keyword evidence="3" id="KW-0496">Mitochondrion</keyword>
<organism evidence="4 5">
    <name type="scientific">Dictyostelium purpureum</name>
    <name type="common">Slime mold</name>
    <dbReference type="NCBI Taxonomy" id="5786"/>
    <lineage>
        <taxon>Eukaryota</taxon>
        <taxon>Amoebozoa</taxon>
        <taxon>Evosea</taxon>
        <taxon>Eumycetozoa</taxon>
        <taxon>Dictyostelia</taxon>
        <taxon>Dictyosteliales</taxon>
        <taxon>Dictyosteliaceae</taxon>
        <taxon>Dictyostelium</taxon>
    </lineage>
</organism>
<dbReference type="GeneID" id="10505138"/>
<dbReference type="FunFam" id="3.10.450.240:FF:000015">
    <property type="entry name" value="Uncharacterized protein"/>
    <property type="match status" value="1"/>
</dbReference>
<gene>
    <name evidence="4" type="ORF">DICPUDRAFT_158742</name>
</gene>
<dbReference type="GO" id="GO:0005739">
    <property type="term" value="C:mitochondrion"/>
    <property type="evidence" value="ECO:0000318"/>
    <property type="project" value="GO_Central"/>
</dbReference>
<dbReference type="VEuPathDB" id="AmoebaDB:DICPUDRAFT_158742"/>
<evidence type="ECO:0000313" key="4">
    <source>
        <dbReference type="EMBL" id="EGC29654.1"/>
    </source>
</evidence>
<dbReference type="InParanoid" id="F1A2C8"/>
<keyword evidence="5" id="KW-1185">Reference proteome</keyword>
<dbReference type="InterPro" id="IPR051975">
    <property type="entry name" value="mtLSU_mL45"/>
</dbReference>
<dbReference type="KEGG" id="dpp:DICPUDRAFT_158742"/>